<dbReference type="PIRSF" id="PIRSF002527">
    <property type="entry name" value="ER-like_NR"/>
    <property type="match status" value="1"/>
</dbReference>
<evidence type="ECO:0000256" key="9">
    <source>
        <dbReference type="ARBA" id="ARBA00023125"/>
    </source>
</evidence>
<feature type="domain" description="NR LBD" evidence="15">
    <location>
        <begin position="220"/>
        <end position="444"/>
    </location>
</feature>
<gene>
    <name evidence="16" type="primary">Esrrg_1</name>
    <name evidence="16" type="ORF">GTO93_0010519</name>
</gene>
<dbReference type="PROSITE" id="PS00031">
    <property type="entry name" value="NUCLEAR_REC_DBD_1"/>
    <property type="match status" value="1"/>
</dbReference>
<dbReference type="PROSITE" id="PS51030">
    <property type="entry name" value="NUCLEAR_REC_DBD_2"/>
    <property type="match status" value="1"/>
</dbReference>
<evidence type="ECO:0000256" key="1">
    <source>
        <dbReference type="ARBA" id="ARBA00004123"/>
    </source>
</evidence>
<evidence type="ECO:0000256" key="11">
    <source>
        <dbReference type="ARBA" id="ARBA00023170"/>
    </source>
</evidence>
<dbReference type="EMBL" id="JAAWVQ010126257">
    <property type="protein sequence ID" value="MBN3283364.1"/>
    <property type="molecule type" value="Genomic_DNA"/>
</dbReference>
<organism evidence="16 17">
    <name type="scientific">Polyodon spathula</name>
    <name type="common">North American paddlefish</name>
    <name type="synonym">Squalus spathula</name>
    <dbReference type="NCBI Taxonomy" id="7913"/>
    <lineage>
        <taxon>Eukaryota</taxon>
        <taxon>Metazoa</taxon>
        <taxon>Chordata</taxon>
        <taxon>Craniata</taxon>
        <taxon>Vertebrata</taxon>
        <taxon>Euteleostomi</taxon>
        <taxon>Actinopterygii</taxon>
        <taxon>Chondrostei</taxon>
        <taxon>Acipenseriformes</taxon>
        <taxon>Polyodontidae</taxon>
        <taxon>Polyodon</taxon>
    </lineage>
</organism>
<dbReference type="InterPro" id="IPR001628">
    <property type="entry name" value="Znf_hrmn_rcpt"/>
</dbReference>
<keyword evidence="4" id="KW-0479">Metal-binding</keyword>
<evidence type="ECO:0000259" key="15">
    <source>
        <dbReference type="PROSITE" id="PS51843"/>
    </source>
</evidence>
<dbReference type="SUPFAM" id="SSF48508">
    <property type="entry name" value="Nuclear receptor ligand-binding domain"/>
    <property type="match status" value="1"/>
</dbReference>
<comment type="caution">
    <text evidence="16">The sequence shown here is derived from an EMBL/GenBank/DDBJ whole genome shotgun (WGS) entry which is preliminary data.</text>
</comment>
<evidence type="ECO:0000256" key="3">
    <source>
        <dbReference type="ARBA" id="ARBA00011431"/>
    </source>
</evidence>
<dbReference type="InterPro" id="IPR000536">
    <property type="entry name" value="Nucl_hrmn_rcpt_lig-bd"/>
</dbReference>
<dbReference type="InterPro" id="IPR035500">
    <property type="entry name" value="NHR-like_dom_sf"/>
</dbReference>
<keyword evidence="7" id="KW-0007">Acetylation</keyword>
<dbReference type="InterPro" id="IPR024178">
    <property type="entry name" value="Est_rcpt/est-rel_rcp"/>
</dbReference>
<feature type="non-terminal residue" evidence="16">
    <location>
        <position position="1"/>
    </location>
</feature>
<accession>A0ABS2YA80</accession>
<evidence type="ECO:0000256" key="8">
    <source>
        <dbReference type="ARBA" id="ARBA00023015"/>
    </source>
</evidence>
<feature type="domain" description="Nuclear receptor" evidence="14">
    <location>
        <begin position="105"/>
        <end position="180"/>
    </location>
</feature>
<reference evidence="16" key="1">
    <citation type="journal article" date="2021" name="Cell">
        <title>Tracing the genetic footprints of vertebrate landing in non-teleost ray-finned fishes.</title>
        <authorList>
            <person name="Bi X."/>
            <person name="Wang K."/>
            <person name="Yang L."/>
            <person name="Pan H."/>
            <person name="Jiang H."/>
            <person name="Wei Q."/>
            <person name="Fang M."/>
            <person name="Yu H."/>
            <person name="Zhu C."/>
            <person name="Cai Y."/>
            <person name="He Y."/>
            <person name="Gan X."/>
            <person name="Zeng H."/>
            <person name="Yu D."/>
            <person name="Zhu Y."/>
            <person name="Jiang H."/>
            <person name="Qiu Q."/>
            <person name="Yang H."/>
            <person name="Zhang Y.E."/>
            <person name="Wang W."/>
            <person name="Zhu M."/>
            <person name="He S."/>
            <person name="Zhang G."/>
        </authorList>
    </citation>
    <scope>NUCLEOTIDE SEQUENCE</scope>
    <source>
        <strain evidence="16">Pddl_001</strain>
    </source>
</reference>
<dbReference type="InterPro" id="IPR003078">
    <property type="entry name" value="Retinoic_acid_rcpt"/>
</dbReference>
<proteinExistence type="inferred from homology"/>
<evidence type="ECO:0000256" key="13">
    <source>
        <dbReference type="SAM" id="MobiDB-lite"/>
    </source>
</evidence>
<dbReference type="InterPro" id="IPR027289">
    <property type="entry name" value="Oest-rel_rcp"/>
</dbReference>
<evidence type="ECO:0000313" key="17">
    <source>
        <dbReference type="Proteomes" id="UP001166093"/>
    </source>
</evidence>
<keyword evidence="9" id="KW-0238">DNA-binding</keyword>
<comment type="subcellular location">
    <subcellularLocation>
        <location evidence="1">Nucleus</location>
    </subcellularLocation>
</comment>
<protein>
    <submittedName>
        <fullName evidence="16">ERR3 protein</fullName>
    </submittedName>
</protein>
<dbReference type="InterPro" id="IPR013088">
    <property type="entry name" value="Znf_NHR/GATA"/>
</dbReference>
<evidence type="ECO:0000256" key="7">
    <source>
        <dbReference type="ARBA" id="ARBA00022990"/>
    </source>
</evidence>
<dbReference type="PROSITE" id="PS51843">
    <property type="entry name" value="NR_LBD"/>
    <property type="match status" value="1"/>
</dbReference>
<dbReference type="CDD" id="cd07170">
    <property type="entry name" value="NR_DBD_ERR"/>
    <property type="match status" value="1"/>
</dbReference>
<dbReference type="SUPFAM" id="SSF57716">
    <property type="entry name" value="Glucocorticoid receptor-like (DNA-binding domain)"/>
    <property type="match status" value="1"/>
</dbReference>
<keyword evidence="10" id="KW-0804">Transcription</keyword>
<evidence type="ECO:0000256" key="10">
    <source>
        <dbReference type="ARBA" id="ARBA00023163"/>
    </source>
</evidence>
<evidence type="ECO:0000256" key="6">
    <source>
        <dbReference type="ARBA" id="ARBA00022833"/>
    </source>
</evidence>
<dbReference type="Pfam" id="PF00105">
    <property type="entry name" value="zf-C4"/>
    <property type="match status" value="1"/>
</dbReference>
<evidence type="ECO:0000256" key="5">
    <source>
        <dbReference type="ARBA" id="ARBA00022771"/>
    </source>
</evidence>
<dbReference type="SMART" id="SM00430">
    <property type="entry name" value="HOLI"/>
    <property type="match status" value="1"/>
</dbReference>
<keyword evidence="8" id="KW-0805">Transcription regulation</keyword>
<dbReference type="PRINTS" id="PR01292">
    <property type="entry name" value="RETNOICACIDR"/>
</dbReference>
<evidence type="ECO:0000256" key="4">
    <source>
        <dbReference type="ARBA" id="ARBA00022723"/>
    </source>
</evidence>
<dbReference type="Pfam" id="PF00104">
    <property type="entry name" value="Hormone_recep"/>
    <property type="match status" value="1"/>
</dbReference>
<dbReference type="Gene3D" id="3.30.50.10">
    <property type="entry name" value="Erythroid Transcription Factor GATA-1, subunit A"/>
    <property type="match status" value="1"/>
</dbReference>
<dbReference type="CDD" id="cd06946">
    <property type="entry name" value="NR_LBD_ERR"/>
    <property type="match status" value="1"/>
</dbReference>
<evidence type="ECO:0000259" key="14">
    <source>
        <dbReference type="PROSITE" id="PS51030"/>
    </source>
</evidence>
<name>A0ABS2YA80_POLSP</name>
<dbReference type="InterPro" id="IPR001723">
    <property type="entry name" value="Nuclear_hrmn_rcpt"/>
</dbReference>
<keyword evidence="12" id="KW-0539">Nucleus</keyword>
<keyword evidence="6" id="KW-0862">Zinc</keyword>
<keyword evidence="11" id="KW-0675">Receptor</keyword>
<feature type="non-terminal residue" evidence="16">
    <location>
        <position position="445"/>
    </location>
</feature>
<comment type="similarity">
    <text evidence="2">Belongs to the nuclear hormone receptor family. NR3 subfamily.</text>
</comment>
<comment type="subunit">
    <text evidence="3">Heterodimer; with an rxr molecule. Binds DNA preferentially as a rar/rxr heterodimer.</text>
</comment>
<evidence type="ECO:0000256" key="2">
    <source>
        <dbReference type="ARBA" id="ARBA00005413"/>
    </source>
</evidence>
<dbReference type="PRINTS" id="PR00047">
    <property type="entry name" value="STROIDFINGER"/>
</dbReference>
<feature type="region of interest" description="Disordered" evidence="13">
    <location>
        <begin position="24"/>
        <end position="45"/>
    </location>
</feature>
<dbReference type="SMART" id="SM00399">
    <property type="entry name" value="ZnF_C4"/>
    <property type="match status" value="1"/>
</dbReference>
<feature type="compositionally biased region" description="Polar residues" evidence="13">
    <location>
        <begin position="24"/>
        <end position="33"/>
    </location>
</feature>
<dbReference type="PRINTS" id="PR00398">
    <property type="entry name" value="STRDHORMONER"/>
</dbReference>
<evidence type="ECO:0000256" key="12">
    <source>
        <dbReference type="ARBA" id="ARBA00023242"/>
    </source>
</evidence>
<dbReference type="Gene3D" id="1.10.565.10">
    <property type="entry name" value="Retinoid X Receptor"/>
    <property type="match status" value="1"/>
</dbReference>
<dbReference type="PANTHER" id="PTHR48092">
    <property type="entry name" value="KNIRPS-RELATED PROTEIN-RELATED"/>
    <property type="match status" value="1"/>
</dbReference>
<dbReference type="PIRSF" id="PIRSF500939">
    <property type="entry name" value="ERR1-2-3"/>
    <property type="match status" value="1"/>
</dbReference>
<evidence type="ECO:0000313" key="16">
    <source>
        <dbReference type="EMBL" id="MBN3283364.1"/>
    </source>
</evidence>
<sequence>RLLNRMAADDRHLTSSCGSYIKTEPSSPSSVIDTVSHHSPSGSSDASGGYGIVMNGHSNGLDSPPMFTAAGLGGGACRKRYDDCSSTIMEDSSTKCEYMLNSIPKRLCLVCGDIASGYHYGVASCEACKAFFKRTIQGNIEYSCPATNECEITKRRRKSCQACRFMKCLKVGMLKEGVRLDRVRGGRQKYKRRMDAENSTYLSLTLPPPAKKPLNTIFILVTKIVSHLLVAEPEKIYAMPDPTVPESDIKALTTLCDLADRELVVIIGWAKHIPGFSNLSLGDQMSLLQSAWMEILILGIVFRSLPYEDELVYAEDYIMDEEHSRLTGLLDLYVSILQLVRKFKKLKMEKEEFVTLKAIALANSDSMHIEDVEAVQKLQDALHEALQDYEDSQHQEDPRRTGKLLMTLPLLRQAATKAVQHFYSIKLQGKVPMHKLFLEMLEAKV</sequence>
<dbReference type="InterPro" id="IPR050200">
    <property type="entry name" value="Nuclear_hormone_rcpt_NR3"/>
</dbReference>
<keyword evidence="17" id="KW-1185">Reference proteome</keyword>
<keyword evidence="5" id="KW-0863">Zinc-finger</keyword>
<dbReference type="Proteomes" id="UP001166093">
    <property type="component" value="Unassembled WGS sequence"/>
</dbReference>